<comment type="function">
    <text evidence="3">Required for the export of mRNAs containing poly(A) tails from the nucleus into the cytoplasm.</text>
</comment>
<evidence type="ECO:0000256" key="1">
    <source>
        <dbReference type="ARBA" id="ARBA00004335"/>
    </source>
</evidence>
<name>A0A834IFR7_RHYFE</name>
<dbReference type="PANTHER" id="PTHR46527">
    <property type="entry name" value="NUCLEOPORIN-LIKE PROTEIN 2"/>
    <property type="match status" value="1"/>
</dbReference>
<comment type="caution">
    <text evidence="8">The sequence shown here is derived from an EMBL/GenBank/DDBJ whole genome shotgun (WGS) entry which is preliminary data.</text>
</comment>
<evidence type="ECO:0000259" key="7">
    <source>
        <dbReference type="PROSITE" id="PS50103"/>
    </source>
</evidence>
<evidence type="ECO:0000313" key="8">
    <source>
        <dbReference type="EMBL" id="KAF7277833.1"/>
    </source>
</evidence>
<keyword evidence="6" id="KW-0862">Zinc</keyword>
<evidence type="ECO:0000256" key="2">
    <source>
        <dbReference type="ARBA" id="ARBA00023242"/>
    </source>
</evidence>
<dbReference type="OrthoDB" id="20729at2759"/>
<organism evidence="8 9">
    <name type="scientific">Rhynchophorus ferrugineus</name>
    <name type="common">Red palm weevil</name>
    <name type="synonym">Curculio ferrugineus</name>
    <dbReference type="NCBI Taxonomy" id="354439"/>
    <lineage>
        <taxon>Eukaryota</taxon>
        <taxon>Metazoa</taxon>
        <taxon>Ecdysozoa</taxon>
        <taxon>Arthropoda</taxon>
        <taxon>Hexapoda</taxon>
        <taxon>Insecta</taxon>
        <taxon>Pterygota</taxon>
        <taxon>Neoptera</taxon>
        <taxon>Endopterygota</taxon>
        <taxon>Coleoptera</taxon>
        <taxon>Polyphaga</taxon>
        <taxon>Cucujiformia</taxon>
        <taxon>Curculionidae</taxon>
        <taxon>Dryophthorinae</taxon>
        <taxon>Rhynchophorus</taxon>
    </lineage>
</organism>
<dbReference type="GO" id="GO:0031965">
    <property type="term" value="C:nuclear membrane"/>
    <property type="evidence" value="ECO:0007669"/>
    <property type="project" value="UniProtKB-SubCell"/>
</dbReference>
<protein>
    <recommendedName>
        <fullName evidence="4">Nucleoporin NUP42</fullName>
    </recommendedName>
    <alternativeName>
        <fullName evidence="5">Nucleoporin-like protein 2</fullName>
    </alternativeName>
</protein>
<evidence type="ECO:0000256" key="6">
    <source>
        <dbReference type="PROSITE-ProRule" id="PRU00723"/>
    </source>
</evidence>
<dbReference type="AlphaFoldDB" id="A0A834IFR7"/>
<accession>A0A834IFR7</accession>
<feature type="zinc finger region" description="C3H1-type" evidence="6">
    <location>
        <begin position="1"/>
        <end position="25"/>
    </location>
</feature>
<evidence type="ECO:0000256" key="4">
    <source>
        <dbReference type="ARBA" id="ARBA00039886"/>
    </source>
</evidence>
<reference evidence="8" key="1">
    <citation type="submission" date="2020-08" db="EMBL/GenBank/DDBJ databases">
        <title>Genome sequencing and assembly of the red palm weevil Rhynchophorus ferrugineus.</title>
        <authorList>
            <person name="Dias G.B."/>
            <person name="Bergman C.M."/>
            <person name="Manee M."/>
        </authorList>
    </citation>
    <scope>NUCLEOTIDE SEQUENCE</scope>
    <source>
        <strain evidence="8">AA-2017</strain>
        <tissue evidence="8">Whole larva</tissue>
    </source>
</reference>
<gene>
    <name evidence="8" type="ORF">GWI33_009092</name>
</gene>
<evidence type="ECO:0000256" key="3">
    <source>
        <dbReference type="ARBA" id="ARBA00037262"/>
    </source>
</evidence>
<dbReference type="Gene3D" id="4.10.1000.10">
    <property type="entry name" value="Zinc finger, CCCH-type"/>
    <property type="match status" value="1"/>
</dbReference>
<dbReference type="PROSITE" id="PS50103">
    <property type="entry name" value="ZF_C3H1"/>
    <property type="match status" value="1"/>
</dbReference>
<keyword evidence="9" id="KW-1185">Reference proteome</keyword>
<dbReference type="PANTHER" id="PTHR46527:SF1">
    <property type="entry name" value="NUCLEOPORIN NUP42"/>
    <property type="match status" value="1"/>
</dbReference>
<dbReference type="EMBL" id="JAACXV010000412">
    <property type="protein sequence ID" value="KAF7277833.1"/>
    <property type="molecule type" value="Genomic_DNA"/>
</dbReference>
<dbReference type="Pfam" id="PF00642">
    <property type="entry name" value="zf-CCCH"/>
    <property type="match status" value="1"/>
</dbReference>
<keyword evidence="6" id="KW-0479">Metal-binding</keyword>
<dbReference type="GO" id="GO:0008270">
    <property type="term" value="F:zinc ion binding"/>
    <property type="evidence" value="ECO:0007669"/>
    <property type="project" value="UniProtKB-KW"/>
</dbReference>
<sequence>MVVCKYFLQGTCKFGNTCYNEHQTPSNNTNFSSTSILRQTSFGNPAQPARPPNSVDVNTLIKSVVTDMTLAEKGGQWLFSSYAPFKEKPAFPGFDDTSSEEIRLSYYEAQKSGNLAQYTQQLQDLLQGVILKVRALQNPSQEVINILLSIYNSPASSTSGTFGTSATRNIFQTQQASTNIFGGGSPQSLTQPNIFSNVANNTVNQAQGNIFANQGSPNIFATNQQPTNVFGGGTAATQSSQNIFPVGNTMTSPFNTVKTNQNIFASQPQQNIFSNQNQVSPTLPQNIFAQSAPTPIDFGSKSNVFANSPNAQPTSIGVQSNPSSIFGGQHKVNQSIDESIYSKEEDLSEEVKKYYQNDVFDIMNIPDLPPTYSMCFGV</sequence>
<feature type="domain" description="C3H1-type" evidence="7">
    <location>
        <begin position="1"/>
        <end position="25"/>
    </location>
</feature>
<dbReference type="Proteomes" id="UP000625711">
    <property type="component" value="Unassembled WGS sequence"/>
</dbReference>
<keyword evidence="2" id="KW-0539">Nucleus</keyword>
<keyword evidence="6" id="KW-0863">Zinc-finger</keyword>
<proteinExistence type="predicted"/>
<evidence type="ECO:0000313" key="9">
    <source>
        <dbReference type="Proteomes" id="UP000625711"/>
    </source>
</evidence>
<dbReference type="InterPro" id="IPR051767">
    <property type="entry name" value="Nucleoporin_NUP42"/>
</dbReference>
<dbReference type="InterPro" id="IPR000571">
    <property type="entry name" value="Znf_CCCH"/>
</dbReference>
<evidence type="ECO:0000256" key="5">
    <source>
        <dbReference type="ARBA" id="ARBA00042384"/>
    </source>
</evidence>
<comment type="subcellular location">
    <subcellularLocation>
        <location evidence="1">Nucleus membrane</location>
        <topology evidence="1">Peripheral membrane protein</topology>
        <orientation evidence="1">Cytoplasmic side</orientation>
    </subcellularLocation>
</comment>